<dbReference type="RefSeq" id="WP_095596293.1">
    <property type="nucleotide sequence ID" value="NZ_BMKN01000001.1"/>
</dbReference>
<proteinExistence type="predicted"/>
<dbReference type="EMBL" id="BMKN01000001">
    <property type="protein sequence ID" value="GGE43018.1"/>
    <property type="molecule type" value="Genomic_DNA"/>
</dbReference>
<keyword evidence="1" id="KW-0560">Oxidoreductase</keyword>
<protein>
    <submittedName>
        <fullName evidence="2">Methylenetetrahydrofolate reductase</fullName>
    </submittedName>
</protein>
<evidence type="ECO:0000256" key="1">
    <source>
        <dbReference type="ARBA" id="ARBA00023002"/>
    </source>
</evidence>
<reference evidence="2" key="1">
    <citation type="journal article" date="2014" name="Int. J. Syst. Evol. Microbiol.">
        <title>Complete genome sequence of Corynebacterium casei LMG S-19264T (=DSM 44701T), isolated from a smear-ripened cheese.</title>
        <authorList>
            <consortium name="US DOE Joint Genome Institute (JGI-PGF)"/>
            <person name="Walter F."/>
            <person name="Albersmeier A."/>
            <person name="Kalinowski J."/>
            <person name="Ruckert C."/>
        </authorList>
    </citation>
    <scope>NUCLEOTIDE SEQUENCE</scope>
    <source>
        <strain evidence="2">CGMCC 1.16012</strain>
    </source>
</reference>
<dbReference type="AlphaFoldDB" id="A0A917ACX3"/>
<dbReference type="Gene3D" id="3.20.20.220">
    <property type="match status" value="1"/>
</dbReference>
<evidence type="ECO:0000313" key="2">
    <source>
        <dbReference type="EMBL" id="GGE43018.1"/>
    </source>
</evidence>
<reference evidence="2" key="2">
    <citation type="submission" date="2020-09" db="EMBL/GenBank/DDBJ databases">
        <authorList>
            <person name="Sun Q."/>
            <person name="Zhou Y."/>
        </authorList>
    </citation>
    <scope>NUCLEOTIDE SEQUENCE</scope>
    <source>
        <strain evidence="2">CGMCC 1.16012</strain>
    </source>
</reference>
<sequence>MSVFPIDANKKPNASASGLMQRFSIEVMPRTAAKVESFRAILPKGTRVYVAHIEGTMIDDMIATAKRLTDEGFVAMPHIPARIVPDRARLKTWLKRYRDEAGVSQALVLAGSPKAPLGDFHSAIQLLETGLFDQLGFNRLHVAGHPEGNKDIDTRGGTRLVDDAAKWKSDFANRTDAKMAMVTQFAFDADPVLNWARRMQAAGVDLPIHVGVAGPTKLNTLIKFAIACGVGPSLKVLKKRALDLTKLAAPFEPTDVINAVSEGHAAGQAGLIESIHLFPLGGIKASANYATAFGNDAGHQRAMG</sequence>
<organism evidence="2 3">
    <name type="scientific">Actibacterium pelagium</name>
    <dbReference type="NCBI Taxonomy" id="2029103"/>
    <lineage>
        <taxon>Bacteria</taxon>
        <taxon>Pseudomonadati</taxon>
        <taxon>Pseudomonadota</taxon>
        <taxon>Alphaproteobacteria</taxon>
        <taxon>Rhodobacterales</taxon>
        <taxon>Roseobacteraceae</taxon>
        <taxon>Actibacterium</taxon>
    </lineage>
</organism>
<dbReference type="InterPro" id="IPR029041">
    <property type="entry name" value="FAD-linked_oxidoreductase-like"/>
</dbReference>
<keyword evidence="3" id="KW-1185">Reference proteome</keyword>
<dbReference type="GO" id="GO:0016491">
    <property type="term" value="F:oxidoreductase activity"/>
    <property type="evidence" value="ECO:0007669"/>
    <property type="project" value="UniProtKB-KW"/>
</dbReference>
<accession>A0A917ACX3</accession>
<name>A0A917ACX3_9RHOB</name>
<dbReference type="SUPFAM" id="SSF51730">
    <property type="entry name" value="FAD-linked oxidoreductase"/>
    <property type="match status" value="1"/>
</dbReference>
<evidence type="ECO:0000313" key="3">
    <source>
        <dbReference type="Proteomes" id="UP000606730"/>
    </source>
</evidence>
<dbReference type="Proteomes" id="UP000606730">
    <property type="component" value="Unassembled WGS sequence"/>
</dbReference>
<comment type="caution">
    <text evidence="2">The sequence shown here is derived from an EMBL/GenBank/DDBJ whole genome shotgun (WGS) entry which is preliminary data.</text>
</comment>
<gene>
    <name evidence="2" type="ORF">GCM10011517_08320</name>
</gene>
<dbReference type="OrthoDB" id="9812555at2"/>